<dbReference type="EMBL" id="SPHZ02000010">
    <property type="protein sequence ID" value="KAF0895009.1"/>
    <property type="molecule type" value="Genomic_DNA"/>
</dbReference>
<gene>
    <name evidence="1" type="ORF">E2562_004996</name>
</gene>
<proteinExistence type="predicted"/>
<keyword evidence="2" id="KW-1185">Reference proteome</keyword>
<dbReference type="Proteomes" id="UP000479710">
    <property type="component" value="Unassembled WGS sequence"/>
</dbReference>
<evidence type="ECO:0000313" key="2">
    <source>
        <dbReference type="Proteomes" id="UP000479710"/>
    </source>
</evidence>
<protein>
    <submittedName>
        <fullName evidence="1">Uncharacterized protein</fullName>
    </submittedName>
</protein>
<dbReference type="AlphaFoldDB" id="A0A6G1C443"/>
<evidence type="ECO:0000313" key="1">
    <source>
        <dbReference type="EMBL" id="KAF0895009.1"/>
    </source>
</evidence>
<organism evidence="1 2">
    <name type="scientific">Oryza meyeriana var. granulata</name>
    <dbReference type="NCBI Taxonomy" id="110450"/>
    <lineage>
        <taxon>Eukaryota</taxon>
        <taxon>Viridiplantae</taxon>
        <taxon>Streptophyta</taxon>
        <taxon>Embryophyta</taxon>
        <taxon>Tracheophyta</taxon>
        <taxon>Spermatophyta</taxon>
        <taxon>Magnoliopsida</taxon>
        <taxon>Liliopsida</taxon>
        <taxon>Poales</taxon>
        <taxon>Poaceae</taxon>
        <taxon>BOP clade</taxon>
        <taxon>Oryzoideae</taxon>
        <taxon>Oryzeae</taxon>
        <taxon>Oryzinae</taxon>
        <taxon>Oryza</taxon>
        <taxon>Oryza meyeriana</taxon>
    </lineage>
</organism>
<name>A0A6G1C443_9ORYZ</name>
<comment type="caution">
    <text evidence="1">The sequence shown here is derived from an EMBL/GenBank/DDBJ whole genome shotgun (WGS) entry which is preliminary data.</text>
</comment>
<reference evidence="1 2" key="1">
    <citation type="submission" date="2019-11" db="EMBL/GenBank/DDBJ databases">
        <title>Whole genome sequence of Oryza granulata.</title>
        <authorList>
            <person name="Li W."/>
        </authorList>
    </citation>
    <scope>NUCLEOTIDE SEQUENCE [LARGE SCALE GENOMIC DNA]</scope>
    <source>
        <strain evidence="2">cv. Menghai</strain>
        <tissue evidence="1">Leaf</tissue>
    </source>
</reference>
<sequence>MVEEAARGARSNSPRAQARWGPWIWPPHSLLHHASGRQQMGAAAVAWKPWQSSEEAGGCRLCRWCRSSPLPPHVTTAVAGEK</sequence>
<accession>A0A6G1C443</accession>